<reference evidence="1" key="1">
    <citation type="submission" date="2021-01" db="EMBL/GenBank/DDBJ databases">
        <authorList>
            <person name="Corre E."/>
            <person name="Pelletier E."/>
            <person name="Niang G."/>
            <person name="Scheremetjew M."/>
            <person name="Finn R."/>
            <person name="Kale V."/>
            <person name="Holt S."/>
            <person name="Cochrane G."/>
            <person name="Meng A."/>
            <person name="Brown T."/>
            <person name="Cohen L."/>
        </authorList>
    </citation>
    <scope>NUCLEOTIDE SEQUENCE</scope>
    <source>
        <strain evidence="1">SAG 63-3</strain>
    </source>
</reference>
<protein>
    <submittedName>
        <fullName evidence="1">Uncharacterized protein</fullName>
    </submittedName>
</protein>
<dbReference type="Gene3D" id="3.40.1410.10">
    <property type="entry name" value="Chorismate lyase-like"/>
    <property type="match status" value="2"/>
</dbReference>
<evidence type="ECO:0000313" key="1">
    <source>
        <dbReference type="EMBL" id="CAD8771757.1"/>
    </source>
</evidence>
<dbReference type="Pfam" id="PF01947">
    <property type="entry name" value="Rv2949c-like"/>
    <property type="match status" value="2"/>
</dbReference>
<dbReference type="InterPro" id="IPR028978">
    <property type="entry name" value="Chorismate_lyase_/UTRA_dom_sf"/>
</dbReference>
<dbReference type="SUPFAM" id="SSF64288">
    <property type="entry name" value="Chorismate lyase-like"/>
    <property type="match status" value="1"/>
</dbReference>
<gene>
    <name evidence="1" type="ORF">PPAR00522_LOCUS8160</name>
</gene>
<dbReference type="EMBL" id="HBFM01013009">
    <property type="protein sequence ID" value="CAD8771757.1"/>
    <property type="molecule type" value="Transcribed_RNA"/>
</dbReference>
<proteinExistence type="predicted"/>
<name>A0A7S0YEE5_9CHLO</name>
<accession>A0A7S0YEE5</accession>
<sequence length="267" mass="30222">MSSCIKQQLSLQKCNKTPYINCMIRKNVVSKACHPKCTSISLKKPLLWKGTAEDAVKRSEGVMSPSWRMFLMSDGSVTRHLGLLVGGQVTIELLSTSEVRDDEVPDEAKIVEGRKVCRQVVLKSSAHPSVPLVYASSWWSVEQMEACLKDRQQPIWVSLSRDRTELYRELLTFECGNPSDRLKNIFGLCSINPNKDKRGKGEVVEKERLGRDDCSSIKLDSDLKPVWGRYYVFWKGGKPLTVIYEVFSTDLEKYLGPIDVLNCEKGI</sequence>
<dbReference type="AlphaFoldDB" id="A0A7S0YEE5"/>
<organism evidence="1">
    <name type="scientific">Polytomella parva</name>
    <dbReference type="NCBI Taxonomy" id="51329"/>
    <lineage>
        <taxon>Eukaryota</taxon>
        <taxon>Viridiplantae</taxon>
        <taxon>Chlorophyta</taxon>
        <taxon>core chlorophytes</taxon>
        <taxon>Chlorophyceae</taxon>
        <taxon>CS clade</taxon>
        <taxon>Chlamydomonadales</taxon>
        <taxon>Chlamydomonadaceae</taxon>
        <taxon>Polytomella</taxon>
    </lineage>
</organism>
<dbReference type="InterPro" id="IPR002800">
    <property type="entry name" value="Rv2949c-like"/>
</dbReference>